<dbReference type="NCBIfam" id="TIGR02479">
    <property type="entry name" value="FliA_WhiG"/>
    <property type="match status" value="1"/>
</dbReference>
<keyword evidence="2 5" id="KW-0731">Sigma factor</keyword>
<dbReference type="OrthoDB" id="9799825at2"/>
<feature type="domain" description="RNA polymerase sigma-70" evidence="6">
    <location>
        <begin position="45"/>
        <end position="58"/>
    </location>
</feature>
<dbReference type="PRINTS" id="PR00046">
    <property type="entry name" value="SIGMA70FCT"/>
</dbReference>
<dbReference type="Gene3D" id="1.10.1740.10">
    <property type="match status" value="1"/>
</dbReference>
<feature type="domain" description="RNA polymerase sigma-70" evidence="7">
    <location>
        <begin position="206"/>
        <end position="232"/>
    </location>
</feature>
<evidence type="ECO:0000259" key="6">
    <source>
        <dbReference type="PROSITE" id="PS00715"/>
    </source>
</evidence>
<dbReference type="SUPFAM" id="SSF88946">
    <property type="entry name" value="Sigma2 domain of RNA polymerase sigma factors"/>
    <property type="match status" value="1"/>
</dbReference>
<evidence type="ECO:0000259" key="7">
    <source>
        <dbReference type="PROSITE" id="PS00716"/>
    </source>
</evidence>
<dbReference type="GO" id="GO:0003899">
    <property type="term" value="F:DNA-directed RNA polymerase activity"/>
    <property type="evidence" value="ECO:0007669"/>
    <property type="project" value="InterPro"/>
</dbReference>
<dbReference type="InterPro" id="IPR013325">
    <property type="entry name" value="RNA_pol_sigma_r2"/>
</dbReference>
<evidence type="ECO:0000256" key="4">
    <source>
        <dbReference type="ARBA" id="ARBA00023163"/>
    </source>
</evidence>
<organism evidence="8 9">
    <name type="scientific">Amnimonas aquatica</name>
    <dbReference type="NCBI Taxonomy" id="2094561"/>
    <lineage>
        <taxon>Bacteria</taxon>
        <taxon>Pseudomonadati</taxon>
        <taxon>Pseudomonadota</taxon>
        <taxon>Gammaproteobacteria</taxon>
        <taxon>Moraxellales</taxon>
        <taxon>Moraxellaceae</taxon>
        <taxon>Amnimonas</taxon>
    </lineage>
</organism>
<dbReference type="InterPro" id="IPR013324">
    <property type="entry name" value="RNA_pol_sigma_r3/r4-like"/>
</dbReference>
<dbReference type="GO" id="GO:0006352">
    <property type="term" value="P:DNA-templated transcription initiation"/>
    <property type="evidence" value="ECO:0007669"/>
    <property type="project" value="InterPro"/>
</dbReference>
<dbReference type="GO" id="GO:0016987">
    <property type="term" value="F:sigma factor activity"/>
    <property type="evidence" value="ECO:0007669"/>
    <property type="project" value="UniProtKB-KW"/>
</dbReference>
<keyword evidence="4 5" id="KW-0804">Transcription</keyword>
<keyword evidence="1 5" id="KW-0805">Transcription regulation</keyword>
<gene>
    <name evidence="8" type="primary">fliA</name>
    <name evidence="8" type="ORF">C5O18_04270</name>
</gene>
<keyword evidence="3 5" id="KW-0238">DNA-binding</keyword>
<dbReference type="AlphaFoldDB" id="A0A2P6ATF4"/>
<dbReference type="InterPro" id="IPR007624">
    <property type="entry name" value="RNA_pol_sigma70_r3"/>
</dbReference>
<protein>
    <recommendedName>
        <fullName evidence="5">RNA polymerase sigma factor</fullName>
    </recommendedName>
</protein>
<dbReference type="InterPro" id="IPR000943">
    <property type="entry name" value="RNA_pol_sigma70"/>
</dbReference>
<dbReference type="CDD" id="cd06171">
    <property type="entry name" value="Sigma70_r4"/>
    <property type="match status" value="1"/>
</dbReference>
<evidence type="ECO:0000256" key="2">
    <source>
        <dbReference type="ARBA" id="ARBA00023082"/>
    </source>
</evidence>
<comment type="caution">
    <text evidence="8">The sequence shown here is derived from an EMBL/GenBank/DDBJ whole genome shotgun (WGS) entry which is preliminary data.</text>
</comment>
<dbReference type="InterPro" id="IPR007627">
    <property type="entry name" value="RNA_pol_sigma70_r2"/>
</dbReference>
<dbReference type="NCBIfam" id="TIGR02937">
    <property type="entry name" value="sigma70-ECF"/>
    <property type="match status" value="1"/>
</dbReference>
<evidence type="ECO:0000256" key="5">
    <source>
        <dbReference type="RuleBase" id="RU362124"/>
    </source>
</evidence>
<dbReference type="Pfam" id="PF04545">
    <property type="entry name" value="Sigma70_r4"/>
    <property type="match status" value="1"/>
</dbReference>
<dbReference type="Proteomes" id="UP000243900">
    <property type="component" value="Unassembled WGS sequence"/>
</dbReference>
<dbReference type="PROSITE" id="PS00716">
    <property type="entry name" value="SIGMA70_2"/>
    <property type="match status" value="1"/>
</dbReference>
<dbReference type="SUPFAM" id="SSF88659">
    <property type="entry name" value="Sigma3 and sigma4 domains of RNA polymerase sigma factors"/>
    <property type="match status" value="2"/>
</dbReference>
<sequence>MNASAAYRQVHRGSRDELVLRHAALVKRQALHLRGRLSPSQDLDDLIQAGMIGLLEAASNYEGDKGASFETYAAIRVRGAMMDQLRRGGWAPRSVARTAREIGEARNRVEQRLRREAAAAEVAAELAVDLETYHAWLRDAEGLYLASLDQIIDEHPETAVLGGEDSATPLRALMGAGFEQSLAEEIGRLPEREKLVMSLYYEQNLNMKEIGLVMDVTESRVCQLHAQAVGRLRKALGEWAGETA</sequence>
<dbReference type="InterPro" id="IPR012845">
    <property type="entry name" value="RNA_pol_sigma_FliA_WhiG"/>
</dbReference>
<dbReference type="InterPro" id="IPR007630">
    <property type="entry name" value="RNA_pol_sigma70_r4"/>
</dbReference>
<comment type="similarity">
    <text evidence="5">Belongs to the sigma-70 factor family.</text>
</comment>
<evidence type="ECO:0000313" key="9">
    <source>
        <dbReference type="Proteomes" id="UP000243900"/>
    </source>
</evidence>
<name>A0A2P6ATF4_9GAMM</name>
<dbReference type="PROSITE" id="PS00715">
    <property type="entry name" value="SIGMA70_1"/>
    <property type="match status" value="1"/>
</dbReference>
<evidence type="ECO:0000256" key="3">
    <source>
        <dbReference type="ARBA" id="ARBA00023125"/>
    </source>
</evidence>
<accession>A0A2P6ATF4</accession>
<dbReference type="NCBIfam" id="NF005413">
    <property type="entry name" value="PRK06986.1"/>
    <property type="match status" value="1"/>
</dbReference>
<dbReference type="Pfam" id="PF04542">
    <property type="entry name" value="Sigma70_r2"/>
    <property type="match status" value="1"/>
</dbReference>
<evidence type="ECO:0000256" key="1">
    <source>
        <dbReference type="ARBA" id="ARBA00023015"/>
    </source>
</evidence>
<dbReference type="EMBL" id="PTQZ01000069">
    <property type="protein sequence ID" value="PQA46745.1"/>
    <property type="molecule type" value="Genomic_DNA"/>
</dbReference>
<dbReference type="GO" id="GO:0003677">
    <property type="term" value="F:DNA binding"/>
    <property type="evidence" value="ECO:0007669"/>
    <property type="project" value="UniProtKB-KW"/>
</dbReference>
<reference evidence="9" key="1">
    <citation type="submission" date="2018-02" db="EMBL/GenBank/DDBJ databases">
        <title>Genome sequencing of Solimonas sp. HR-BB.</title>
        <authorList>
            <person name="Lee Y."/>
            <person name="Jeon C.O."/>
        </authorList>
    </citation>
    <scope>NUCLEOTIDE SEQUENCE [LARGE SCALE GENOMIC DNA]</scope>
    <source>
        <strain evidence="9">HR-E</strain>
    </source>
</reference>
<dbReference type="Gene3D" id="1.20.140.160">
    <property type="match status" value="1"/>
</dbReference>
<comment type="function">
    <text evidence="5">Sigma factors are initiation factors that promote the attachment of RNA polymerase to specific initiation sites and are then released.</text>
</comment>
<proteinExistence type="inferred from homology"/>
<dbReference type="PANTHER" id="PTHR30385">
    <property type="entry name" value="SIGMA FACTOR F FLAGELLAR"/>
    <property type="match status" value="1"/>
</dbReference>
<keyword evidence="9" id="KW-1185">Reference proteome</keyword>
<dbReference type="InterPro" id="IPR014284">
    <property type="entry name" value="RNA_pol_sigma-70_dom"/>
</dbReference>
<dbReference type="Pfam" id="PF04539">
    <property type="entry name" value="Sigma70_r3"/>
    <property type="match status" value="1"/>
</dbReference>
<evidence type="ECO:0000313" key="8">
    <source>
        <dbReference type="EMBL" id="PQA46745.1"/>
    </source>
</evidence>
<dbReference type="PANTHER" id="PTHR30385:SF7">
    <property type="entry name" value="RNA POLYMERASE SIGMA FACTOR FLIA"/>
    <property type="match status" value="1"/>
</dbReference>